<proteinExistence type="predicted"/>
<keyword evidence="2" id="KW-1185">Reference proteome</keyword>
<accession>A0A068EU21</accession>
<evidence type="ECO:0000313" key="1">
    <source>
        <dbReference type="EMBL" id="AID50461.1"/>
    </source>
</evidence>
<dbReference type="KEGG" id="vg:22276969"/>
<evidence type="ECO:0000313" key="2">
    <source>
        <dbReference type="Proteomes" id="UP000027382"/>
    </source>
</evidence>
<organism evidence="1 2">
    <name type="scientific">Bacillus phage CP-51</name>
    <dbReference type="NCBI Taxonomy" id="1391188"/>
    <lineage>
        <taxon>Viruses</taxon>
        <taxon>Duplodnaviria</taxon>
        <taxon>Heunggongvirae</taxon>
        <taxon>Uroviricota</taxon>
        <taxon>Caudoviricetes</taxon>
        <taxon>Herelleviridae</taxon>
        <taxon>Spounavirinae</taxon>
        <taxon>Siminovitchvirus</taxon>
        <taxon>Siminovitchvirus CP51</taxon>
    </lineage>
</organism>
<reference evidence="1" key="1">
    <citation type="journal article" date="2014" name="Virology">
        <title>The odd one out: Bacillus ACT bacteriophage CP-51 exhibits unusual properties compared to related Spounavirinae W.Ph. and Bastille.</title>
        <authorList>
            <person name="Klumpp J."/>
            <person name="Schmuki M."/>
            <person name="Sozhamannan S."/>
            <person name="Beyer W."/>
            <person name="Fouts D.E."/>
            <person name="Bernbach V."/>
            <person name="Calendar R."/>
            <person name="Loessner M.J."/>
        </authorList>
    </citation>
    <scope>NUCLEOTIDE SEQUENCE [LARGE SCALE GENOMIC DNA]</scope>
</reference>
<dbReference type="OrthoDB" id="6646at10239"/>
<sequence>MAYENSGITFNGRRIIHPGAYDRIDTSAMTASTPGSLNRPILVGTADAGEAGKVMWWTDPSKARAYFKSGDLPTAVELAFSPLPEGGGGASIVGTLLVNPTVAATKDVGGGKWTAKEFGSIGNEIQVKMEDGTIAGTKKVSVYRFSTNDVESWDNIGAILEVNYTGAKAYAEIAVNAGVVTTKTGADAGTATVDLTVDGKLPQYSTVDALVSYINSMSGYSARIINIADAKMPVTALDTVTAVAIKSAPKILMSAKAGIETRVNVSSLLVSVSMTGTPANFPWTYLAGGQKGTTPTSWSAHFGTLRKEFFDLLCVLSPESAIHAEAAAHVQVMETRRQKQYLFFGGDGSDLAKPEDKTNAKQRASAMNYRRAVLCYPSIYHPIVESGKKLLPAYMTAAMVCGRVAGVPTSEPITFDFFNIAGLGVDLVAGDPDIDELIASGVCVMERVQNGGIRLAQGVTTYLGPVRTPNVEISTGRTADEVSDRVTNRLEDTYVGSNSAIASNSSVTTETINVLDECVREKLILGYRNIRVRFEGTAVYVDYEAAITEPINFILVTSHFVPSSTFNNLVEGQQI</sequence>
<protein>
    <submittedName>
        <fullName evidence="1">Putative tail protein</fullName>
    </submittedName>
</protein>
<dbReference type="RefSeq" id="YP_009099070.1">
    <property type="nucleotide sequence ID" value="NC_025423.1"/>
</dbReference>
<name>A0A068EU21_9CAUD</name>
<dbReference type="GeneID" id="22276969"/>
<dbReference type="Proteomes" id="UP000027382">
    <property type="component" value="Segment"/>
</dbReference>
<dbReference type="EMBL" id="KF554508">
    <property type="protein sequence ID" value="AID50461.1"/>
    <property type="molecule type" value="Genomic_DNA"/>
</dbReference>